<organism evidence="2 3">
    <name type="scientific">Claviceps africana</name>
    <dbReference type="NCBI Taxonomy" id="83212"/>
    <lineage>
        <taxon>Eukaryota</taxon>
        <taxon>Fungi</taxon>
        <taxon>Dikarya</taxon>
        <taxon>Ascomycota</taxon>
        <taxon>Pezizomycotina</taxon>
        <taxon>Sordariomycetes</taxon>
        <taxon>Hypocreomycetidae</taxon>
        <taxon>Hypocreales</taxon>
        <taxon>Clavicipitaceae</taxon>
        <taxon>Claviceps</taxon>
    </lineage>
</organism>
<accession>A0A8K0J209</accession>
<gene>
    <name evidence="2" type="ORF">E4U42_000151</name>
</gene>
<reference evidence="2" key="1">
    <citation type="journal article" date="2020" name="bioRxiv">
        <title>Whole genome comparisons of ergot fungi reveals the divergence and evolution of species within the genus Claviceps are the result of varying mechanisms driving genome evolution and host range expansion.</title>
        <authorList>
            <person name="Wyka S.A."/>
            <person name="Mondo S.J."/>
            <person name="Liu M."/>
            <person name="Dettman J."/>
            <person name="Nalam V."/>
            <person name="Broders K.D."/>
        </authorList>
    </citation>
    <scope>NUCLEOTIDE SEQUENCE</scope>
    <source>
        <strain evidence="2">CCC 489</strain>
    </source>
</reference>
<dbReference type="InterPro" id="IPR015424">
    <property type="entry name" value="PyrdxlP-dep_Trfase"/>
</dbReference>
<keyword evidence="1" id="KW-0663">Pyridoxal phosphate</keyword>
<dbReference type="PANTHER" id="PTHR43092:SF2">
    <property type="entry name" value="HERCYNYLCYSTEINE SULFOXIDE LYASE"/>
    <property type="match status" value="1"/>
</dbReference>
<comment type="caution">
    <text evidence="2">The sequence shown here is derived from an EMBL/GenBank/DDBJ whole genome shotgun (WGS) entry which is preliminary data.</text>
</comment>
<sequence>MTGTDTNVLPPDLSTLPKFEKSFYKESPYVTTFEFVGTRDSAPYLCVADAIAWRERVCGGEDAIVDYLWALNKKGIRLVARALGTRFLDNAAGTLTNCAMGNVALPLRVADADAVADAKAADAADVVVAPEHEALVSRWFVDTLVADYKTFVTLFVMDRRYWVRLSAQIYLDEGDYEAAGAILKELVARAARREYLRRGPE</sequence>
<protein>
    <submittedName>
        <fullName evidence="2">Uncharacterized protein</fullName>
    </submittedName>
</protein>
<evidence type="ECO:0000313" key="3">
    <source>
        <dbReference type="Proteomes" id="UP000811619"/>
    </source>
</evidence>
<name>A0A8K0J209_9HYPO</name>
<dbReference type="OrthoDB" id="5978656at2759"/>
<evidence type="ECO:0000256" key="1">
    <source>
        <dbReference type="ARBA" id="ARBA00022898"/>
    </source>
</evidence>
<keyword evidence="3" id="KW-1185">Reference proteome</keyword>
<dbReference type="AlphaFoldDB" id="A0A8K0J209"/>
<dbReference type="Proteomes" id="UP000811619">
    <property type="component" value="Unassembled WGS sequence"/>
</dbReference>
<dbReference type="EMBL" id="SRPY01001024">
    <property type="protein sequence ID" value="KAG5915109.1"/>
    <property type="molecule type" value="Genomic_DNA"/>
</dbReference>
<evidence type="ECO:0000313" key="2">
    <source>
        <dbReference type="EMBL" id="KAG5915109.1"/>
    </source>
</evidence>
<dbReference type="PANTHER" id="PTHR43092">
    <property type="entry name" value="L-CYSTEINE DESULFHYDRASE"/>
    <property type="match status" value="1"/>
</dbReference>
<dbReference type="SUPFAM" id="SSF53383">
    <property type="entry name" value="PLP-dependent transferases"/>
    <property type="match status" value="1"/>
</dbReference>
<proteinExistence type="predicted"/>